<dbReference type="RefSeq" id="WP_337313389.1">
    <property type="nucleotide sequence ID" value="NZ_JAEKNS010000136.1"/>
</dbReference>
<dbReference type="PANTHER" id="PTHR47691">
    <property type="entry name" value="REGULATOR-RELATED"/>
    <property type="match status" value="1"/>
</dbReference>
<dbReference type="PANTHER" id="PTHR47691:SF3">
    <property type="entry name" value="HTH-TYPE TRANSCRIPTIONAL REGULATOR RV0890C-RELATED"/>
    <property type="match status" value="1"/>
</dbReference>
<evidence type="ECO:0000259" key="2">
    <source>
        <dbReference type="Pfam" id="PF25872"/>
    </source>
</evidence>
<evidence type="ECO:0000313" key="6">
    <source>
        <dbReference type="Proteomes" id="UP000606991"/>
    </source>
</evidence>
<reference evidence="4 5" key="1">
    <citation type="journal article" date="2017" name="Nature">
        <title>Atmospheric trace gases support primary production in Antarctic desert surface soil.</title>
        <authorList>
            <person name="Ji M."/>
            <person name="Greening C."/>
            <person name="Vanwonterghem I."/>
            <person name="Carere C.R."/>
            <person name="Bay S.K."/>
            <person name="Steen J.A."/>
            <person name="Montgomery K."/>
            <person name="Lines T."/>
            <person name="Beardall J."/>
            <person name="van Dorst J."/>
            <person name="Snape I."/>
            <person name="Stott M.B."/>
            <person name="Hugenholtz P."/>
            <person name="Ferrari B.C."/>
        </authorList>
    </citation>
    <scope>NUCLEOTIDE SEQUENCE [LARGE SCALE GENOMIC DNA]</scope>
    <source>
        <strain evidence="4">RRmetagenome_bin12</strain>
    </source>
</reference>
<proteinExistence type="predicted"/>
<protein>
    <recommendedName>
        <fullName evidence="7">ATPase</fullName>
    </recommendedName>
</protein>
<comment type="caution">
    <text evidence="4">The sequence shown here is derived from an EMBL/GenBank/DDBJ whole genome shotgun (WGS) entry which is preliminary data.</text>
</comment>
<dbReference type="Gene3D" id="3.40.50.300">
    <property type="entry name" value="P-loop containing nucleotide triphosphate hydrolases"/>
    <property type="match status" value="1"/>
</dbReference>
<dbReference type="InterPro" id="IPR011990">
    <property type="entry name" value="TPR-like_helical_dom_sf"/>
</dbReference>
<evidence type="ECO:0000313" key="5">
    <source>
        <dbReference type="Proteomes" id="UP000248724"/>
    </source>
</evidence>
<evidence type="ECO:0000313" key="4">
    <source>
        <dbReference type="EMBL" id="PZR78428.1"/>
    </source>
</evidence>
<evidence type="ECO:0000259" key="1">
    <source>
        <dbReference type="Pfam" id="PF13401"/>
    </source>
</evidence>
<dbReference type="GO" id="GO:0016887">
    <property type="term" value="F:ATP hydrolysis activity"/>
    <property type="evidence" value="ECO:0007669"/>
    <property type="project" value="InterPro"/>
</dbReference>
<dbReference type="EMBL" id="JAEKNS010000136">
    <property type="protein sequence ID" value="MBJ7595872.1"/>
    <property type="molecule type" value="Genomic_DNA"/>
</dbReference>
<gene>
    <name evidence="4" type="ORF">DLM65_13030</name>
    <name evidence="3" type="ORF">JF886_13640</name>
</gene>
<dbReference type="AlphaFoldDB" id="A0A2W5ZYP9"/>
<dbReference type="Proteomes" id="UP000248724">
    <property type="component" value="Unassembled WGS sequence"/>
</dbReference>
<dbReference type="Pfam" id="PF25872">
    <property type="entry name" value="HTH_77"/>
    <property type="match status" value="1"/>
</dbReference>
<dbReference type="InterPro" id="IPR049945">
    <property type="entry name" value="AAA_22"/>
</dbReference>
<evidence type="ECO:0008006" key="7">
    <source>
        <dbReference type="Google" id="ProtNLM"/>
    </source>
</evidence>
<accession>A0A934JVU0</accession>
<dbReference type="PRINTS" id="PR00364">
    <property type="entry name" value="DISEASERSIST"/>
</dbReference>
<accession>A0A2W5ZYP9</accession>
<evidence type="ECO:0000313" key="3">
    <source>
        <dbReference type="EMBL" id="MBJ7595872.1"/>
    </source>
</evidence>
<sequence length="888" mass="94298">MAIRLASDQNLPVELSTFFGRGRELGQLRQLLATDRLVTVTGTGGVGKTRLVTELARGAVFDFPEGVWFVELARVGSGELVATAIAEATSAPRDAQTAALERAVRRLNVGRQLLVLDNCEHVVAGAAEASWELLTRCPGLTVLTTSREPLAVKGERVVPLPPLRLPESGDVRAAHAVSEAMVLFADRARLLDGDGSLPPDLAADVAEICRRLDGLPLALELAAAWVPVLSLKQVCDRLDGSLVLLGRSGTGRPTRHRSIRAALEWSERLLTPAQATALVRLSVFGGGFSLEGADAVAGSDSGGESTLELIAALVNRSLVVADTTATDEARYRLLEPVRQYAADRLAARPDGEEERTRSEALGYLAGLAEAAEEPIRGGPDAPWLLRLDAERDNIRAALAWGFEHDPDAAARLATALMVYCRHRCLYREGAAWGHRAAAVGGQLHARALCMEGWLISEAGEAAVGRSLVEEAYRLTAENGSAQDLAMVLHARALAEYACGDVDALVRTGDEGLKLARRSGDPTLLMWALWAPAVAASITGKQQRSLDLFAEAHAIAVALGNGVWGSLLAVNVVEVALDLGDLARAIPFLRGELAAASDADPTSCGYLIEQAAVLVTRAGDGGAGVRLLAASRVALRRTGYRETPDEAQRRQRLMEAAREGLDAPAADALEEAGAALTLAEAIEEARAAAAPPTTIGVAELGSIPGNSFLREGEFWSLAYAGVVTRVKDSKGMRDLGRLIAARGQGVAAVDLVSGEGRRRGWPEGGAGLEGDVGEVLDAEARAQYRARLVELEETIADTERCNDPVRASRARDERELILAELGAAVGLGGRPRRALDPAERARKAVAWRIRDAINRIVAGHPALGRHLQRSVQTGSFCVYDPAEATHWSL</sequence>
<dbReference type="EMBL" id="QHBU01000257">
    <property type="protein sequence ID" value="PZR78428.1"/>
    <property type="molecule type" value="Genomic_DNA"/>
</dbReference>
<reference evidence="3 6" key="3">
    <citation type="submission" date="2020-10" db="EMBL/GenBank/DDBJ databases">
        <title>Ca. Dormibacterota MAGs.</title>
        <authorList>
            <person name="Montgomery K."/>
        </authorList>
    </citation>
    <scope>NUCLEOTIDE SEQUENCE [LARGE SCALE GENOMIC DNA]</scope>
    <source>
        <strain evidence="3">SC8812_S17_18</strain>
    </source>
</reference>
<dbReference type="SUPFAM" id="SSF52540">
    <property type="entry name" value="P-loop containing nucleoside triphosphate hydrolases"/>
    <property type="match status" value="1"/>
</dbReference>
<dbReference type="Gene3D" id="1.25.40.10">
    <property type="entry name" value="Tetratricopeptide repeat domain"/>
    <property type="match status" value="1"/>
</dbReference>
<dbReference type="Proteomes" id="UP000606991">
    <property type="component" value="Unassembled WGS sequence"/>
</dbReference>
<name>A0A2W5ZYP9_9BACT</name>
<reference evidence="4" key="2">
    <citation type="submission" date="2018-05" db="EMBL/GenBank/DDBJ databases">
        <authorList>
            <person name="Ferrari B."/>
        </authorList>
    </citation>
    <scope>NUCLEOTIDE SEQUENCE</scope>
    <source>
        <strain evidence="4">RRmetagenome_bin12</strain>
    </source>
</reference>
<dbReference type="Pfam" id="PF13401">
    <property type="entry name" value="AAA_22"/>
    <property type="match status" value="1"/>
</dbReference>
<organism evidence="4 5">
    <name type="scientific">Candidatus Aeolococcus gillhamiae</name>
    <dbReference type="NCBI Taxonomy" id="3127015"/>
    <lineage>
        <taxon>Bacteria</taxon>
        <taxon>Bacillati</taxon>
        <taxon>Candidatus Dormiibacterota</taxon>
        <taxon>Candidatus Dormibacteria</taxon>
        <taxon>Candidatus Aeolococcales</taxon>
        <taxon>Candidatus Aeolococcaceae</taxon>
        <taxon>Candidatus Aeolococcus</taxon>
    </lineage>
</organism>
<feature type="domain" description="ORC1/DEAH AAA+ ATPase" evidence="1">
    <location>
        <begin position="34"/>
        <end position="134"/>
    </location>
</feature>
<dbReference type="InterPro" id="IPR058852">
    <property type="entry name" value="HTH_77"/>
</dbReference>
<dbReference type="InterPro" id="IPR027417">
    <property type="entry name" value="P-loop_NTPase"/>
</dbReference>
<feature type="domain" description="Winged helix-turn-helix" evidence="2">
    <location>
        <begin position="275"/>
        <end position="346"/>
    </location>
</feature>